<dbReference type="GO" id="GO:0004714">
    <property type="term" value="F:transmembrane receptor protein tyrosine kinase activity"/>
    <property type="evidence" value="ECO:0007669"/>
    <property type="project" value="TreeGrafter"/>
</dbReference>
<accession>A0A183PNW4</accession>
<protein>
    <submittedName>
        <fullName evidence="1">Uncharacterized protein</fullName>
    </submittedName>
</protein>
<dbReference type="PANTHER" id="PTHR24416">
    <property type="entry name" value="TYROSINE-PROTEIN KINASE RECEPTOR"/>
    <property type="match status" value="1"/>
</dbReference>
<dbReference type="InterPro" id="IPR020635">
    <property type="entry name" value="Tyr_kinase_cat_dom"/>
</dbReference>
<dbReference type="InterPro" id="IPR050122">
    <property type="entry name" value="RTK"/>
</dbReference>
<reference evidence="1 2" key="1">
    <citation type="submission" date="2018-11" db="EMBL/GenBank/DDBJ databases">
        <authorList>
            <consortium name="Pathogen Informatics"/>
        </authorList>
    </citation>
    <scope>NUCLEOTIDE SEQUENCE [LARGE SCALE GENOMIC DNA]</scope>
    <source>
        <strain>Denwood</strain>
        <strain evidence="2">Zambia</strain>
    </source>
</reference>
<dbReference type="SUPFAM" id="SSF56112">
    <property type="entry name" value="Protein kinase-like (PK-like)"/>
    <property type="match status" value="1"/>
</dbReference>
<dbReference type="InterPro" id="IPR001245">
    <property type="entry name" value="Ser-Thr/Tyr_kinase_cat_dom"/>
</dbReference>
<organism evidence="1 2">
    <name type="scientific">Schistosoma mattheei</name>
    <dbReference type="NCBI Taxonomy" id="31246"/>
    <lineage>
        <taxon>Eukaryota</taxon>
        <taxon>Metazoa</taxon>
        <taxon>Spiralia</taxon>
        <taxon>Lophotrochozoa</taxon>
        <taxon>Platyhelminthes</taxon>
        <taxon>Trematoda</taxon>
        <taxon>Digenea</taxon>
        <taxon>Strigeidida</taxon>
        <taxon>Schistosomatoidea</taxon>
        <taxon>Schistosomatidae</taxon>
        <taxon>Schistosoma</taxon>
    </lineage>
</organism>
<evidence type="ECO:0000313" key="1">
    <source>
        <dbReference type="EMBL" id="VDP70245.1"/>
    </source>
</evidence>
<dbReference type="AlphaFoldDB" id="A0A183PNW4"/>
<dbReference type="PANTHER" id="PTHR24416:SF611">
    <property type="entry name" value="TYROSINE-PROTEIN KINASE TRANSMEMBRANE RECEPTOR ROR"/>
    <property type="match status" value="1"/>
</dbReference>
<proteinExistence type="predicted"/>
<sequence>MTLWIIVEQSFEWNSSLYINFLMYEKAFINMHRKISWNLPRHYDVPEKNNDIEQNSYDKLLQRRAWRVANSFILSEDQYSSYFLLSTQLAEQGRKMPIKWMAPESLHQRRFSSASDVWMFAVCIWEILSKGVKPFSNLTNAEAVEQIARGVRLERPDKCPHSLYEILLQCWNANPTLRPTFSMLKPRIR</sequence>
<dbReference type="Pfam" id="PF07714">
    <property type="entry name" value="PK_Tyr_Ser-Thr"/>
    <property type="match status" value="1"/>
</dbReference>
<dbReference type="GO" id="GO:0007169">
    <property type="term" value="P:cell surface receptor protein tyrosine kinase signaling pathway"/>
    <property type="evidence" value="ECO:0007669"/>
    <property type="project" value="TreeGrafter"/>
</dbReference>
<dbReference type="Proteomes" id="UP000269396">
    <property type="component" value="Unassembled WGS sequence"/>
</dbReference>
<dbReference type="GO" id="GO:0005524">
    <property type="term" value="F:ATP binding"/>
    <property type="evidence" value="ECO:0007669"/>
    <property type="project" value="InterPro"/>
</dbReference>
<dbReference type="Gene3D" id="1.10.510.10">
    <property type="entry name" value="Transferase(Phosphotransferase) domain 1"/>
    <property type="match status" value="1"/>
</dbReference>
<dbReference type="STRING" id="31246.A0A183PNW4"/>
<dbReference type="EMBL" id="UZAL01036652">
    <property type="protein sequence ID" value="VDP70245.1"/>
    <property type="molecule type" value="Genomic_DNA"/>
</dbReference>
<dbReference type="InterPro" id="IPR000719">
    <property type="entry name" value="Prot_kinase_dom"/>
</dbReference>
<name>A0A183PNW4_9TREM</name>
<dbReference type="PRINTS" id="PR00109">
    <property type="entry name" value="TYRKINASE"/>
</dbReference>
<dbReference type="GO" id="GO:0043235">
    <property type="term" value="C:receptor complex"/>
    <property type="evidence" value="ECO:0007669"/>
    <property type="project" value="TreeGrafter"/>
</dbReference>
<dbReference type="SMART" id="SM00219">
    <property type="entry name" value="TyrKc"/>
    <property type="match status" value="1"/>
</dbReference>
<dbReference type="GO" id="GO:0005886">
    <property type="term" value="C:plasma membrane"/>
    <property type="evidence" value="ECO:0007669"/>
    <property type="project" value="TreeGrafter"/>
</dbReference>
<dbReference type="InterPro" id="IPR011009">
    <property type="entry name" value="Kinase-like_dom_sf"/>
</dbReference>
<gene>
    <name evidence="1" type="ORF">SMTD_LOCUS16050</name>
</gene>
<dbReference type="PROSITE" id="PS50011">
    <property type="entry name" value="PROTEIN_KINASE_DOM"/>
    <property type="match status" value="1"/>
</dbReference>
<keyword evidence="2" id="KW-1185">Reference proteome</keyword>
<evidence type="ECO:0000313" key="2">
    <source>
        <dbReference type="Proteomes" id="UP000269396"/>
    </source>
</evidence>